<sequence length="64" mass="7183">TEKPKGEYEKPNQKQLEDEKSKGACGDSPQQADEPAEDKSSRQQQLIADEGDYEEDDAVLDTRL</sequence>
<evidence type="ECO:0000313" key="2">
    <source>
        <dbReference type="EMBL" id="CAH3156530.1"/>
    </source>
</evidence>
<proteinExistence type="predicted"/>
<accession>A0AAU9XSP9</accession>
<feature type="compositionally biased region" description="Acidic residues" evidence="1">
    <location>
        <begin position="49"/>
        <end position="64"/>
    </location>
</feature>
<feature type="compositionally biased region" description="Basic and acidic residues" evidence="1">
    <location>
        <begin position="1"/>
        <end position="22"/>
    </location>
</feature>
<dbReference type="EMBL" id="CALNXJ010000061">
    <property type="protein sequence ID" value="CAH3156530.1"/>
    <property type="molecule type" value="Genomic_DNA"/>
</dbReference>
<evidence type="ECO:0000313" key="3">
    <source>
        <dbReference type="Proteomes" id="UP001159428"/>
    </source>
</evidence>
<reference evidence="2 3" key="1">
    <citation type="submission" date="2022-05" db="EMBL/GenBank/DDBJ databases">
        <authorList>
            <consortium name="Genoscope - CEA"/>
            <person name="William W."/>
        </authorList>
    </citation>
    <scope>NUCLEOTIDE SEQUENCE [LARGE SCALE GENOMIC DNA]</scope>
</reference>
<comment type="caution">
    <text evidence="2">The sequence shown here is derived from an EMBL/GenBank/DDBJ whole genome shotgun (WGS) entry which is preliminary data.</text>
</comment>
<keyword evidence="3" id="KW-1185">Reference proteome</keyword>
<name>A0AAU9XSP9_9CNID</name>
<feature type="non-terminal residue" evidence="2">
    <location>
        <position position="1"/>
    </location>
</feature>
<gene>
    <name evidence="2" type="ORF">PMEA_00029543</name>
</gene>
<evidence type="ECO:0000256" key="1">
    <source>
        <dbReference type="SAM" id="MobiDB-lite"/>
    </source>
</evidence>
<organism evidence="2 3">
    <name type="scientific">Pocillopora meandrina</name>
    <dbReference type="NCBI Taxonomy" id="46732"/>
    <lineage>
        <taxon>Eukaryota</taxon>
        <taxon>Metazoa</taxon>
        <taxon>Cnidaria</taxon>
        <taxon>Anthozoa</taxon>
        <taxon>Hexacorallia</taxon>
        <taxon>Scleractinia</taxon>
        <taxon>Astrocoeniina</taxon>
        <taxon>Pocilloporidae</taxon>
        <taxon>Pocillopora</taxon>
    </lineage>
</organism>
<protein>
    <submittedName>
        <fullName evidence="2">Uncharacterized protein</fullName>
    </submittedName>
</protein>
<feature type="region of interest" description="Disordered" evidence="1">
    <location>
        <begin position="1"/>
        <end position="64"/>
    </location>
</feature>
<dbReference type="AlphaFoldDB" id="A0AAU9XSP9"/>
<dbReference type="Proteomes" id="UP001159428">
    <property type="component" value="Unassembled WGS sequence"/>
</dbReference>